<keyword evidence="3" id="KW-1185">Reference proteome</keyword>
<feature type="region of interest" description="Disordered" evidence="1">
    <location>
        <begin position="1"/>
        <end position="22"/>
    </location>
</feature>
<reference evidence="3" key="1">
    <citation type="journal article" date="2018" name="Nat. Microbiol.">
        <title>Leveraging single-cell genomics to expand the fungal tree of life.</title>
        <authorList>
            <person name="Ahrendt S.R."/>
            <person name="Quandt C.A."/>
            <person name="Ciobanu D."/>
            <person name="Clum A."/>
            <person name="Salamov A."/>
            <person name="Andreopoulos B."/>
            <person name="Cheng J.F."/>
            <person name="Woyke T."/>
            <person name="Pelin A."/>
            <person name="Henrissat B."/>
            <person name="Reynolds N.K."/>
            <person name="Benny G.L."/>
            <person name="Smith M.E."/>
            <person name="James T.Y."/>
            <person name="Grigoriev I.V."/>
        </authorList>
    </citation>
    <scope>NUCLEOTIDE SEQUENCE [LARGE SCALE GENOMIC DNA]</scope>
</reference>
<sequence>MSVDHHHTLHSPSHVPPILRKDSPHNQNLYVWTSMGEDADLSLSRAEQKEKFHPYDQIYAGLFFMISAQIGKRLLFNKAAKQSQYLARDACDKIRAPTKSSPADPLFLRAPGSLIDIYCTVMKRNFNGDSYVPIVKAFHEAIGYSRFHDMQGGHNPFIDVRSKLVINTLIMERFYLLSHIPFHSLEGAISSLHAVMHIFFDRIPIDGKPTDAELAGKFMVKRLSMSKSSASDPRVQSNTYHAFSPSHLESPVPFVKYFGDLFPPTDFPPMSNDRFIYSMRKMCKEVTNAFPGVKNQHIWRGRKTFIRKSPLNSSIPLYFTICAHDHFQKSWSSKNGHNWYIDYNTKRLFNGIPQARFIGKYLEEWIYKVRFLQLVRFLQPLLVKLPMADEEWSATIDAASRRIRSFVTSIYIHSVLWQNKLSEDPDVRKMYRDMLDSISDASFVTWGEESERKALASFKVRIPEATKMEGDMTRSYRGKFNMFWTRLSRWFKSPWTKARREAAWAKWCKMKASKVLDRALTWASTPEGRGVPKNPAKAFAHYAVALKGFLLEANKGRPMEITDGDLSPESMKGIFPKETQT</sequence>
<proteinExistence type="predicted"/>
<organism evidence="2 3">
    <name type="scientific">Piptocephalis cylindrospora</name>
    <dbReference type="NCBI Taxonomy" id="1907219"/>
    <lineage>
        <taxon>Eukaryota</taxon>
        <taxon>Fungi</taxon>
        <taxon>Fungi incertae sedis</taxon>
        <taxon>Zoopagomycota</taxon>
        <taxon>Zoopagomycotina</taxon>
        <taxon>Zoopagomycetes</taxon>
        <taxon>Zoopagales</taxon>
        <taxon>Piptocephalidaceae</taxon>
        <taxon>Piptocephalis</taxon>
    </lineage>
</organism>
<evidence type="ECO:0000313" key="3">
    <source>
        <dbReference type="Proteomes" id="UP000267251"/>
    </source>
</evidence>
<evidence type="ECO:0000313" key="2">
    <source>
        <dbReference type="EMBL" id="RKP14112.1"/>
    </source>
</evidence>
<dbReference type="OrthoDB" id="5766293at2759"/>
<dbReference type="EMBL" id="KZ987883">
    <property type="protein sequence ID" value="RKP14112.1"/>
    <property type="molecule type" value="Genomic_DNA"/>
</dbReference>
<dbReference type="Proteomes" id="UP000267251">
    <property type="component" value="Unassembled WGS sequence"/>
</dbReference>
<protein>
    <submittedName>
        <fullName evidence="2">Uncharacterized protein</fullName>
    </submittedName>
</protein>
<gene>
    <name evidence="2" type="ORF">BJ684DRAFT_15544</name>
</gene>
<dbReference type="AlphaFoldDB" id="A0A4P9Y5U4"/>
<accession>A0A4P9Y5U4</accession>
<evidence type="ECO:0000256" key="1">
    <source>
        <dbReference type="SAM" id="MobiDB-lite"/>
    </source>
</evidence>
<name>A0A4P9Y5U4_9FUNG</name>